<dbReference type="EMBL" id="GG662474">
    <property type="protein sequence ID" value="EAS03504.1"/>
    <property type="molecule type" value="Genomic_DNA"/>
</dbReference>
<dbReference type="PROSITE" id="PS50892">
    <property type="entry name" value="V_SNARE"/>
    <property type="match status" value="1"/>
</dbReference>
<keyword evidence="10" id="KW-1133">Transmembrane helix</keyword>
<sequence>MGKIKAFIYGRFDSGKILHIASNERSQEKSIIEQSEYVIKKLKEIRLVANERQKITLENTGGQYQWFCMCDSQDIIYLTICTLDYPERYAYEMIQELKKHFLKISDNYGEEVDTVLKMHGKNTAENLLIHYNSDGVDKLKQIQGKIDATQSAMKENINIAINNMDHADTALQKSEKMQLQSKQLQSQAKDLESIMKWRNYKLNIIFFLIVVGIALYIIIAIVK</sequence>
<dbReference type="GeneID" id="7827400"/>
<name>Q245X9_TETTS</name>
<evidence type="ECO:0000259" key="11">
    <source>
        <dbReference type="PROSITE" id="PS50859"/>
    </source>
</evidence>
<dbReference type="InterPro" id="IPR042855">
    <property type="entry name" value="V_SNARE_CC"/>
</dbReference>
<dbReference type="KEGG" id="tet:TTHERM_00245190"/>
<gene>
    <name evidence="13" type="ORF">TTHERM_00245190</name>
</gene>
<dbReference type="Pfam" id="PF13774">
    <property type="entry name" value="Longin"/>
    <property type="match status" value="1"/>
</dbReference>
<dbReference type="CDD" id="cd15843">
    <property type="entry name" value="R-SNARE"/>
    <property type="match status" value="1"/>
</dbReference>
<dbReference type="Pfam" id="PF00957">
    <property type="entry name" value="Synaptobrevin"/>
    <property type="match status" value="1"/>
</dbReference>
<dbReference type="GO" id="GO:0006888">
    <property type="term" value="P:endoplasmic reticulum to Golgi vesicle-mediated transport"/>
    <property type="evidence" value="ECO:0007669"/>
    <property type="project" value="TreeGrafter"/>
</dbReference>
<dbReference type="InterPro" id="IPR011012">
    <property type="entry name" value="Longin-like_dom_sf"/>
</dbReference>
<dbReference type="PROSITE" id="PS50859">
    <property type="entry name" value="LONGIN"/>
    <property type="match status" value="1"/>
</dbReference>
<evidence type="ECO:0000256" key="10">
    <source>
        <dbReference type="SAM" id="Phobius"/>
    </source>
</evidence>
<feature type="domain" description="Longin" evidence="11">
    <location>
        <begin position="8"/>
        <end position="103"/>
    </location>
</feature>
<accession>Q245X9</accession>
<dbReference type="SUPFAM" id="SSF58038">
    <property type="entry name" value="SNARE fusion complex"/>
    <property type="match status" value="1"/>
</dbReference>
<dbReference type="OMA" id="RVNDHQL"/>
<dbReference type="eggNOG" id="ENOG502R2ST">
    <property type="taxonomic scope" value="Eukaryota"/>
</dbReference>
<keyword evidence="14" id="KW-1185">Reference proteome</keyword>
<reference evidence="14" key="1">
    <citation type="journal article" date="2006" name="PLoS Biol.">
        <title>Macronuclear genome sequence of the ciliate Tetrahymena thermophila, a model eukaryote.</title>
        <authorList>
            <person name="Eisen J.A."/>
            <person name="Coyne R.S."/>
            <person name="Wu M."/>
            <person name="Wu D."/>
            <person name="Thiagarajan M."/>
            <person name="Wortman J.R."/>
            <person name="Badger J.H."/>
            <person name="Ren Q."/>
            <person name="Amedeo P."/>
            <person name="Jones K.M."/>
            <person name="Tallon L.J."/>
            <person name="Delcher A.L."/>
            <person name="Salzberg S.L."/>
            <person name="Silva J.C."/>
            <person name="Haas B.J."/>
            <person name="Majoros W.H."/>
            <person name="Farzad M."/>
            <person name="Carlton J.M."/>
            <person name="Smith R.K. Jr."/>
            <person name="Garg J."/>
            <person name="Pearlman R.E."/>
            <person name="Karrer K.M."/>
            <person name="Sun L."/>
            <person name="Manning G."/>
            <person name="Elde N.C."/>
            <person name="Turkewitz A.P."/>
            <person name="Asai D.J."/>
            <person name="Wilkes D.E."/>
            <person name="Wang Y."/>
            <person name="Cai H."/>
            <person name="Collins K."/>
            <person name="Stewart B.A."/>
            <person name="Lee S.R."/>
            <person name="Wilamowska K."/>
            <person name="Weinberg Z."/>
            <person name="Ruzzo W.L."/>
            <person name="Wloga D."/>
            <person name="Gaertig J."/>
            <person name="Frankel J."/>
            <person name="Tsao C.-C."/>
            <person name="Gorovsky M.A."/>
            <person name="Keeling P.J."/>
            <person name="Waller R.F."/>
            <person name="Patron N.J."/>
            <person name="Cherry J.M."/>
            <person name="Stover N.A."/>
            <person name="Krieger C.J."/>
            <person name="del Toro C."/>
            <person name="Ryder H.F."/>
            <person name="Williamson S.C."/>
            <person name="Barbeau R.A."/>
            <person name="Hamilton E.P."/>
            <person name="Orias E."/>
        </authorList>
    </citation>
    <scope>NUCLEOTIDE SEQUENCE [LARGE SCALE GENOMIC DNA]</scope>
    <source>
        <strain evidence="14">SB210</strain>
    </source>
</reference>
<keyword evidence="5" id="KW-0449">Lipoprotein</keyword>
<feature type="coiled-coil region" evidence="9">
    <location>
        <begin position="167"/>
        <end position="194"/>
    </location>
</feature>
<evidence type="ECO:0000256" key="8">
    <source>
        <dbReference type="PROSITE-ProRule" id="PRU00290"/>
    </source>
</evidence>
<keyword evidence="10" id="KW-0812">Transmembrane</keyword>
<evidence type="ECO:0000256" key="4">
    <source>
        <dbReference type="ARBA" id="ARBA00023139"/>
    </source>
</evidence>
<dbReference type="PANTHER" id="PTHR45806:SF1">
    <property type="entry name" value="SYNAPTOBREVIN HOMOLOG YKT6"/>
    <property type="match status" value="1"/>
</dbReference>
<evidence type="ECO:0000259" key="12">
    <source>
        <dbReference type="PROSITE" id="PS50892"/>
    </source>
</evidence>
<keyword evidence="3 10" id="KW-0472">Membrane</keyword>
<dbReference type="STRING" id="312017.Q245X9"/>
<dbReference type="OrthoDB" id="27923at2759"/>
<keyword evidence="2" id="KW-0488">Methylation</keyword>
<keyword evidence="4" id="KW-0564">Palmitate</keyword>
<evidence type="ECO:0000256" key="2">
    <source>
        <dbReference type="ARBA" id="ARBA00022481"/>
    </source>
</evidence>
<evidence type="ECO:0000313" key="13">
    <source>
        <dbReference type="EMBL" id="EAS03504.1"/>
    </source>
</evidence>
<dbReference type="PANTHER" id="PTHR45806">
    <property type="entry name" value="SYNAPTOBREVIN HOMOLOG YKT6"/>
    <property type="match status" value="1"/>
</dbReference>
<protein>
    <submittedName>
        <fullName evidence="13">Synaptobrevin</fullName>
    </submittedName>
</protein>
<dbReference type="Gene3D" id="1.20.5.110">
    <property type="match status" value="1"/>
</dbReference>
<dbReference type="InterPro" id="IPR010908">
    <property type="entry name" value="Longin_dom"/>
</dbReference>
<evidence type="ECO:0000256" key="5">
    <source>
        <dbReference type="ARBA" id="ARBA00023288"/>
    </source>
</evidence>
<dbReference type="RefSeq" id="XP_001023749.1">
    <property type="nucleotide sequence ID" value="XM_001023749.3"/>
</dbReference>
<dbReference type="SUPFAM" id="SSF64356">
    <property type="entry name" value="SNARE-like"/>
    <property type="match status" value="1"/>
</dbReference>
<comment type="similarity">
    <text evidence="1">Belongs to the synaptobrevin family.</text>
</comment>
<evidence type="ECO:0000256" key="1">
    <source>
        <dbReference type="ARBA" id="ARBA00008025"/>
    </source>
</evidence>
<dbReference type="SMART" id="SM01270">
    <property type="entry name" value="Longin"/>
    <property type="match status" value="1"/>
</dbReference>
<evidence type="ECO:0000256" key="7">
    <source>
        <dbReference type="ARBA" id="ARBA00046278"/>
    </source>
</evidence>
<evidence type="ECO:0000256" key="3">
    <source>
        <dbReference type="ARBA" id="ARBA00023136"/>
    </source>
</evidence>
<evidence type="ECO:0000256" key="9">
    <source>
        <dbReference type="SAM" id="Coils"/>
    </source>
</evidence>
<dbReference type="AlphaFoldDB" id="Q245X9"/>
<dbReference type="GO" id="GO:0005484">
    <property type="term" value="F:SNAP receptor activity"/>
    <property type="evidence" value="ECO:0007669"/>
    <property type="project" value="TreeGrafter"/>
</dbReference>
<evidence type="ECO:0000256" key="6">
    <source>
        <dbReference type="ARBA" id="ARBA00023289"/>
    </source>
</evidence>
<organism evidence="13 14">
    <name type="scientific">Tetrahymena thermophila (strain SB210)</name>
    <dbReference type="NCBI Taxonomy" id="312017"/>
    <lineage>
        <taxon>Eukaryota</taxon>
        <taxon>Sar</taxon>
        <taxon>Alveolata</taxon>
        <taxon>Ciliophora</taxon>
        <taxon>Intramacronucleata</taxon>
        <taxon>Oligohymenophorea</taxon>
        <taxon>Hymenostomatida</taxon>
        <taxon>Tetrahymenina</taxon>
        <taxon>Tetrahymenidae</taxon>
        <taxon>Tetrahymena</taxon>
    </lineage>
</organism>
<keyword evidence="6" id="KW-0636">Prenylation</keyword>
<feature type="transmembrane region" description="Helical" evidence="10">
    <location>
        <begin position="202"/>
        <end position="222"/>
    </location>
</feature>
<dbReference type="InParanoid" id="Q245X9"/>
<feature type="domain" description="V-SNARE coiled-coil homology" evidence="12">
    <location>
        <begin position="138"/>
        <end position="198"/>
    </location>
</feature>
<evidence type="ECO:0000313" key="14">
    <source>
        <dbReference type="Proteomes" id="UP000009168"/>
    </source>
</evidence>
<dbReference type="HOGENOM" id="CLU_1221693_0_0_1"/>
<dbReference type="GO" id="GO:0005794">
    <property type="term" value="C:Golgi apparatus"/>
    <property type="evidence" value="ECO:0007669"/>
    <property type="project" value="TreeGrafter"/>
</dbReference>
<comment type="subcellular location">
    <subcellularLocation>
        <location evidence="7">Endomembrane system</location>
        <topology evidence="7">Lipid-anchor</topology>
        <orientation evidence="7">Cytoplasmic side</orientation>
    </subcellularLocation>
</comment>
<proteinExistence type="inferred from homology"/>
<dbReference type="Proteomes" id="UP000009168">
    <property type="component" value="Unassembled WGS sequence"/>
</dbReference>
<dbReference type="Gene3D" id="3.30.450.50">
    <property type="entry name" value="Longin domain"/>
    <property type="match status" value="1"/>
</dbReference>
<keyword evidence="8 9" id="KW-0175">Coiled coil</keyword>